<dbReference type="EMBL" id="AY907537">
    <property type="protein sequence ID" value="AAY00027.1"/>
    <property type="molecule type" value="Genomic_DNA"/>
</dbReference>
<dbReference type="SUPFAM" id="SSF53901">
    <property type="entry name" value="Thiolase-like"/>
    <property type="match status" value="2"/>
</dbReference>
<feature type="region of interest" description="Disordered" evidence="8">
    <location>
        <begin position="890"/>
        <end position="935"/>
    </location>
</feature>
<dbReference type="SMART" id="SM01294">
    <property type="entry name" value="PKS_PP_betabranch"/>
    <property type="match status" value="1"/>
</dbReference>
<dbReference type="Pfam" id="PF14765">
    <property type="entry name" value="PS-DH"/>
    <property type="match status" value="1"/>
</dbReference>
<dbReference type="PROSITE" id="PS00012">
    <property type="entry name" value="PHOSPHOPANTETHEINE"/>
    <property type="match status" value="1"/>
</dbReference>
<reference evidence="12" key="1">
    <citation type="journal article" date="2005" name="Appl. Environ. Microbiol.">
        <title>Metagenomic analysis reveals diverse polyketide synthase gene clusters in microorganisms associated with the marine sponge Discodermia dissoluta.</title>
        <authorList>
            <person name="Schirmer A."/>
            <person name="Gadkari R."/>
            <person name="Reeves C.D."/>
            <person name="Ibrahim F."/>
            <person name="DeLong E.F."/>
            <person name="Hutchinson C.R."/>
        </authorList>
    </citation>
    <scope>NUCLEOTIDE SEQUENCE</scope>
</reference>
<dbReference type="InterPro" id="IPR032821">
    <property type="entry name" value="PKS_assoc"/>
</dbReference>
<dbReference type="SMART" id="SM00822">
    <property type="entry name" value="PKS_KR"/>
    <property type="match status" value="1"/>
</dbReference>
<feature type="active site" description="Proton donor; for dehydratase activity" evidence="7">
    <location>
        <position position="1201"/>
    </location>
</feature>
<dbReference type="InterPro" id="IPR049552">
    <property type="entry name" value="PKS_DH_N"/>
</dbReference>
<evidence type="ECO:0000256" key="6">
    <source>
        <dbReference type="ARBA" id="ARBA00023315"/>
    </source>
</evidence>
<dbReference type="PROSITE" id="PS00606">
    <property type="entry name" value="KS3_1"/>
    <property type="match status" value="2"/>
</dbReference>
<dbReference type="SMART" id="SM00829">
    <property type="entry name" value="PKS_ER"/>
    <property type="match status" value="1"/>
</dbReference>
<accession>Q49HL0</accession>
<dbReference type="Pfam" id="PF21089">
    <property type="entry name" value="PKS_DH_N"/>
    <property type="match status" value="1"/>
</dbReference>
<dbReference type="CDD" id="cd02440">
    <property type="entry name" value="AdoMet_MTases"/>
    <property type="match status" value="1"/>
</dbReference>
<dbReference type="InterPro" id="IPR057326">
    <property type="entry name" value="KR_dom"/>
</dbReference>
<evidence type="ECO:0000256" key="5">
    <source>
        <dbReference type="ARBA" id="ARBA00023268"/>
    </source>
</evidence>
<dbReference type="GO" id="GO:0016491">
    <property type="term" value="F:oxidoreductase activity"/>
    <property type="evidence" value="ECO:0007669"/>
    <property type="project" value="InterPro"/>
</dbReference>
<keyword evidence="2" id="KW-0597">Phosphoprotein</keyword>
<dbReference type="InterPro" id="IPR020841">
    <property type="entry name" value="PKS_Beta-ketoAc_synthase_dom"/>
</dbReference>
<evidence type="ECO:0000259" key="10">
    <source>
        <dbReference type="PROSITE" id="PS52004"/>
    </source>
</evidence>
<sequence>MSELDRYIGLTKKLLAELNLRNREISELKQPIAIVGMACRFPSGENLAAFWRALECGESAVREDPSDGVRSSAFNRFRQLAPRNDRSRWGAFVHGIDQFDAEFFRIAPVEARYMDPQQRLLLETSWEALEEAGIAAGRLKGSRTGVYVGISSCDYRDWVSEAAETDSSLYAATGNSGSTAIGRVAFALGLEGPAFAVDTACSSSLVAIHQAAVGLQRSEADLALAGGVHAILSLAPSELFATGGMLSPEGLCKTFDASANGFVRGEGCGVLVLKRLADAQADGDRIWGVIRGSAVNHDGASAGLTVPSGEAQAKVIADALLQAGIEPSDVDYLEAHGTGTQLGDPIEVNAAMSVFGRGRPVERPLLMGSVKTNIGHLEAAAGVAGVIKVILAINHRAIPPHLNFHDPSPHVNWQSLPVRVTAGAESWPSSPERPRRAGVSSFSLSGTNAHVILEEGTAQTNSAESPEKRLDFGPAAAVAPGLAGDGPPLAEDQLRARAARILTLSAKSADAMRELAGRYRDWLEKRSVLFSSDESGPALSLADVAWTASVGRNHFDYRCGLVFDSFSELMGRLEELASSSRVPVARKVDKIAFVFSGQGSQWAGMGRDLYETEPVVRSVLDRCEQVIQETRGVSLLDVMFDRPGKTGDLNHTAWAQPALYALESALAELWGSVGVRPAAVLGHSVGELAAARAAGVFGLEEGLRFAAARGELMGSLPADGARAGAMLAVFAPAERLEALLDEASAEAAGPRLSLAVDNGTHQVVSGSAERVLALEECLASQGIRAERLATSHAFHSEFMDPILDDLEAALEDTWIAAPEIALVSNVSGGLVERNEVLDGGYWRRQAREPVAFADCVATLAGIGIDLIVEIGPRPVLAPLVEQLWPSHARQSMTAQDAGREPDGTSRGPVVVASQRSAPQAAALDGSPSTSRLVAGTSNHSGGFEAAVAEAYAAGTDLRLEGLFAGERRRRVSLPTYPFQRRRHWIDSPKRRRLTDADPLLGVRRDSAAGEITFETEMLPSAPEWLADHQVYGMVVAPGALHASLAATAASLASGPTTTVIDDFQLHAPLILARASETEELQELTVQTVVSRANEAGSRTVRIYSRNRDDEAWVLHAEGQFRSGSAEADVAERVDIESLKARLPEMDVLEFYNSLASVGIEHGPAFRVLQSLHSSHSEAVGEVALPSEPEAGDLCLHPALLDGCSQVLAALVGRSAAAERAVYLPFSYERLWLSGRLPQRVFCHARLQAPNAVGNPHSESSAPSGESGHSGRTSPESLTGDLEIYDASGTEVGRVSGFSMKRSTRSALLSAVEGIGDLLYEVVWRESHWTSEMRSAEFLASPGAVRKAVGGFQDGLLENAVSEASLGKLLVEIERLSQAYALAALDELGWRRKAGEAVEPARLRLKLKVVPKHGRLLNRLLEMLAEAGVLRPVQETEAKWIVAVGEDAALPDGFPSNPEQLAASLNERYPQGSHELGLLALCGNALPEVLRGQVDPLELMFGGKGPGARELYWDAPALQAANRMVGKAVAAAVGDLPPGRRLRILEVGAGTGGTTSAVVDALPPGRFDYTFTDISAGFLSAAESRFGGHDSSFEYRVLDIEGSLEKQGIDAHSYDLLIAANVLHATRDLRHTLSRCCELLAPSGQLLALEGFVGQGWLDLTFGMLEGWWRFADDYRPNHALARESAWRLALKDGGFGDTDIIGIGDPDPDGHFLQGVILARAPSRVTEAPGTWVLAADGGSVAAEAAARLAERNQAVVLAVGDAAAAAGSVEQGGITKAFVDCQSRDAWRSLLENLPANAPLRGVVHFAALDGSGASTNVATLAADVKRATASALALLQGLGDSGAVPSHGLWFVTKGAQIVQRQPGGQLAGSTVWGLGKTVAWEAPHLQPRMVDLDPQELSCPVGFVDNLLHPDRETHLAYRSGGRHVARLVRSRDAMARVRIPNDGPWRIEQDPDGGFADLRARTVSRPTCGAGEVRVSVEALGLNTTGLMADTPAGGSDAGLATDFYGRILELGPDVEGLLPGNRVVGFCPGSFASELVTQAALVAPAPTGLSAAQLAAMPTAFVTAEIAFDVAKLAAGDRVLVHVGAGGIGLAAVQLAKELGAEVYATGRAAQQQYLRSQGVAHVFDSCTTEFSREISRATEGRGVNVVLNDHADPGFIEASLSCLELGGRLVQLAAPESWSAEAMAAERPDIGYHILVRDPMTATDPALAGTTLRGVLERVGSGSLSPVAYSAWPLAASGEAMRHVSSGAHAGTLVLTAPPLRTGRLREDGTYLVTGGLGGIGLKVAGWLADQGAGAIVLNGRREPDDSCREAVESLQRRGVAVQVEIADIADAEAVKGMLGRIESALPPLAGVIHSVGALSDAVLPNQSWERFERVLWPKVLGAWQLHRSTLDLDLDFFVLFSSVIGVTGNVGQANHAAANAFLDQLARHRRALGLPGQAIAWGPWSGLGEAETRRAQLAERSEAGGMGWIAPSQGLRALDFLVRQDVGVPVVLSMDWSAFDARSESPPPLFDDLLSESQRAAPVVREAPGDLWLRLRDSPTAAREELLVSLLQRELQGALRMHALPDPTVGFFDLGMDSLMAVELRGRLNRAFDGDYILSNTAVFDYPNTVELARHIASGLGVPPEDERPRPRVFSQRDSDAVAIVGMACRFPGAPDLQAFWRLLEAGRHSVTNGRLDSAVRVPTSESSEKPGHDAPYQWGAFIEDIDEFDARFFRIPAIEARFMDPQQRMLLETSWQALEEAGIDPGGLSGSRTGVFAGVASNDYRDLVGSLVGDRAGIASTTGNINSVAIGRVAYSLGLEGPAIAVDTACSSSLVAVHQAIASLRNGEADMALAGGVNAILLPQYSTLFADAGMLSPDGRCRAFDASANGFVRGEGCGMVVLKRLADAEADGDRIWGVIRGSAVNQNGASAGLAVPNGLAQERVIEEALARAGIAPSEVDYLEAHGTGGELSDPIEILAAGKVYGTGRKPERPLLIGTVKTNIGHLEAAAGVAGMIKVLLSMRHGLVPPHLHFRDPNPRVDWDQLPVRVASSATDWPETSSRPARASVSAFGISGSNAHVVLEQYVSAASESTGQVNGVPNEEPIRPERPVLGPLASEASPSSRLATRGTRLLPLSGQSGDALAELARRYVAWLEARQFTGPASEGEPGETEEFEDPALLADIAWTASVGRSHFDYRAGLVFSSGAELRQKLEAVAEQIGEAGSRKISKVAFVFSGEGSQWVGMGRGLYETEPVFRAVLDRCDHTIRSLRDVSLLDVMFGTAAGAGDLDDPAWTQPALYALECSLVELWSSLGILPRAVLGQGAGELAAARAAGVFELEDGLRFALERSALISALPSNGAGEGALAAVVAKKATLESAVSQINAELEGAGLNLVAADGKKTVLRGPSAAVAMLEGLLASEGISVERLTKGQARHGEPVEPVLDDIESVLEGITMKPLDLPFVSGATGQLEEVGDSLGGEYWRRNVREQAAFAQGVSSLAGLGVDAVVEIGPGQVMGPLVASAWPTAEAAGRLGLAGSDGGPVVVASLLGPADGGSGIESGFLEAVAGIYAAGGSISFEGLFADEKRRRCSLPTYPFQRRRHWID</sequence>
<dbReference type="PANTHER" id="PTHR43775:SF37">
    <property type="entry name" value="SI:DKEY-61P9.11"/>
    <property type="match status" value="1"/>
</dbReference>
<name>Q49HL0_9BACT</name>
<dbReference type="InterPro" id="IPR036291">
    <property type="entry name" value="NAD(P)-bd_dom_sf"/>
</dbReference>
<feature type="domain" description="Carrier" evidence="9">
    <location>
        <begin position="2545"/>
        <end position="2627"/>
    </location>
</feature>
<feature type="domain" description="Ketosynthase family 3 (KS3)" evidence="10">
    <location>
        <begin position="29"/>
        <end position="455"/>
    </location>
</feature>
<dbReference type="SUPFAM" id="SSF47336">
    <property type="entry name" value="ACP-like"/>
    <property type="match status" value="1"/>
</dbReference>
<feature type="domain" description="Ketosynthase family 3 (KS3)" evidence="10">
    <location>
        <begin position="2646"/>
        <end position="3072"/>
    </location>
</feature>
<dbReference type="Gene3D" id="1.10.1200.10">
    <property type="entry name" value="ACP-like"/>
    <property type="match status" value="1"/>
</dbReference>
<keyword evidence="1" id="KW-0596">Phosphopantetheine</keyword>
<proteinExistence type="predicted"/>
<dbReference type="Gene3D" id="3.90.180.10">
    <property type="entry name" value="Medium-chain alcohol dehydrogenases, catalytic domain"/>
    <property type="match status" value="1"/>
</dbReference>
<dbReference type="PANTHER" id="PTHR43775">
    <property type="entry name" value="FATTY ACID SYNTHASE"/>
    <property type="match status" value="1"/>
</dbReference>
<feature type="region of interest" description="Disordered" evidence="8">
    <location>
        <begin position="1251"/>
        <end position="1278"/>
    </location>
</feature>
<dbReference type="InterPro" id="IPR002364">
    <property type="entry name" value="Quin_OxRdtase/zeta-crystal_CS"/>
</dbReference>
<dbReference type="SMART" id="SM00825">
    <property type="entry name" value="PKS_KS"/>
    <property type="match status" value="2"/>
</dbReference>
<dbReference type="Gene3D" id="3.10.129.110">
    <property type="entry name" value="Polyketide synthase dehydratase"/>
    <property type="match status" value="1"/>
</dbReference>
<dbReference type="InterPro" id="IPR020807">
    <property type="entry name" value="PKS_DH"/>
</dbReference>
<dbReference type="InterPro" id="IPR014030">
    <property type="entry name" value="Ketoacyl_synth_N"/>
</dbReference>
<dbReference type="GO" id="GO:0005737">
    <property type="term" value="C:cytoplasm"/>
    <property type="evidence" value="ECO:0007669"/>
    <property type="project" value="TreeGrafter"/>
</dbReference>
<dbReference type="InterPro" id="IPR006162">
    <property type="entry name" value="Ppantetheine_attach_site"/>
</dbReference>
<dbReference type="InterPro" id="IPR013968">
    <property type="entry name" value="PKS_KR"/>
</dbReference>
<dbReference type="InterPro" id="IPR013217">
    <property type="entry name" value="Methyltransf_12"/>
</dbReference>
<dbReference type="InterPro" id="IPR014031">
    <property type="entry name" value="Ketoacyl_synth_C"/>
</dbReference>
<dbReference type="SUPFAM" id="SSF50129">
    <property type="entry name" value="GroES-like"/>
    <property type="match status" value="1"/>
</dbReference>
<dbReference type="PROSITE" id="PS50075">
    <property type="entry name" value="CARRIER"/>
    <property type="match status" value="1"/>
</dbReference>
<dbReference type="SMART" id="SM00826">
    <property type="entry name" value="PKS_DH"/>
    <property type="match status" value="1"/>
</dbReference>
<evidence type="ECO:0000259" key="11">
    <source>
        <dbReference type="PROSITE" id="PS52019"/>
    </source>
</evidence>
<dbReference type="InterPro" id="IPR016035">
    <property type="entry name" value="Acyl_Trfase/lysoPLipase"/>
</dbReference>
<dbReference type="GO" id="GO:0006633">
    <property type="term" value="P:fatty acid biosynthetic process"/>
    <property type="evidence" value="ECO:0007669"/>
    <property type="project" value="InterPro"/>
</dbReference>
<dbReference type="GO" id="GO:0004315">
    <property type="term" value="F:3-oxoacyl-[acyl-carrier-protein] synthase activity"/>
    <property type="evidence" value="ECO:0007669"/>
    <property type="project" value="InterPro"/>
</dbReference>
<evidence type="ECO:0000313" key="12">
    <source>
        <dbReference type="EMBL" id="AAY00027.1"/>
    </source>
</evidence>
<dbReference type="Pfam" id="PF00109">
    <property type="entry name" value="ketoacyl-synt"/>
    <property type="match status" value="2"/>
</dbReference>
<dbReference type="CDD" id="cd05195">
    <property type="entry name" value="enoyl_red"/>
    <property type="match status" value="1"/>
</dbReference>
<dbReference type="Gene3D" id="3.40.47.10">
    <property type="match status" value="2"/>
</dbReference>
<dbReference type="InterPro" id="IPR049551">
    <property type="entry name" value="PKS_DH_C"/>
</dbReference>
<dbReference type="GO" id="GO:0008270">
    <property type="term" value="F:zinc ion binding"/>
    <property type="evidence" value="ECO:0007669"/>
    <property type="project" value="InterPro"/>
</dbReference>
<dbReference type="InterPro" id="IPR016036">
    <property type="entry name" value="Malonyl_transacylase_ACP-bd"/>
</dbReference>
<dbReference type="SUPFAM" id="SSF53335">
    <property type="entry name" value="S-adenosyl-L-methionine-dependent methyltransferases"/>
    <property type="match status" value="1"/>
</dbReference>
<dbReference type="InterPro" id="IPR042104">
    <property type="entry name" value="PKS_dehydratase_sf"/>
</dbReference>
<dbReference type="SUPFAM" id="SSF55048">
    <property type="entry name" value="Probable ACP-binding domain of malonyl-CoA ACP transacylase"/>
    <property type="match status" value="1"/>
</dbReference>
<dbReference type="CDD" id="cd00833">
    <property type="entry name" value="PKS"/>
    <property type="match status" value="2"/>
</dbReference>
<dbReference type="PROSITE" id="PS52004">
    <property type="entry name" value="KS3_2"/>
    <property type="match status" value="2"/>
</dbReference>
<dbReference type="InterPro" id="IPR011032">
    <property type="entry name" value="GroES-like_sf"/>
</dbReference>
<dbReference type="SUPFAM" id="SSF52151">
    <property type="entry name" value="FabD/lysophospholipase-like"/>
    <property type="match status" value="2"/>
</dbReference>
<dbReference type="Pfam" id="PF02801">
    <property type="entry name" value="Ketoacyl-synt_C"/>
    <property type="match status" value="2"/>
</dbReference>
<feature type="region of interest" description="N-terminal hotdog fold" evidence="7">
    <location>
        <begin position="997"/>
        <end position="1127"/>
    </location>
</feature>
<dbReference type="InterPro" id="IPR009081">
    <property type="entry name" value="PP-bd_ACP"/>
</dbReference>
<dbReference type="SMART" id="SM00823">
    <property type="entry name" value="PKS_PP"/>
    <property type="match status" value="1"/>
</dbReference>
<evidence type="ECO:0000256" key="2">
    <source>
        <dbReference type="ARBA" id="ARBA00022553"/>
    </source>
</evidence>
<dbReference type="InterPro" id="IPR016039">
    <property type="entry name" value="Thiolase-like"/>
</dbReference>
<dbReference type="InterPro" id="IPR049900">
    <property type="entry name" value="PKS_mFAS_DH"/>
</dbReference>
<dbReference type="SMART" id="SM00827">
    <property type="entry name" value="PKS_AT"/>
    <property type="match status" value="2"/>
</dbReference>
<dbReference type="InterPro" id="IPR020843">
    <property type="entry name" value="ER"/>
</dbReference>
<dbReference type="InterPro" id="IPR029063">
    <property type="entry name" value="SAM-dependent_MTases_sf"/>
</dbReference>
<feature type="compositionally biased region" description="Polar residues" evidence="8">
    <location>
        <begin position="926"/>
        <end position="935"/>
    </location>
</feature>
<dbReference type="Pfam" id="PF22621">
    <property type="entry name" value="CurL-like_PKS_C"/>
    <property type="match status" value="2"/>
</dbReference>
<keyword evidence="3" id="KW-0808">Transferase</keyword>
<evidence type="ECO:0000259" key="9">
    <source>
        <dbReference type="PROSITE" id="PS50075"/>
    </source>
</evidence>
<dbReference type="CDD" id="cd08955">
    <property type="entry name" value="KR_2_FAS_SDR_x"/>
    <property type="match status" value="1"/>
</dbReference>
<evidence type="ECO:0000256" key="4">
    <source>
        <dbReference type="ARBA" id="ARBA00022857"/>
    </source>
</evidence>
<dbReference type="Gene3D" id="3.40.50.720">
    <property type="entry name" value="NAD(P)-binding Rossmann-like Domain"/>
    <property type="match status" value="3"/>
</dbReference>
<dbReference type="InterPro" id="IPR014043">
    <property type="entry name" value="Acyl_transferase_dom"/>
</dbReference>
<feature type="active site" description="Proton acceptor; for dehydratase activity" evidence="7">
    <location>
        <position position="1028"/>
    </location>
</feature>
<dbReference type="GO" id="GO:0004312">
    <property type="term" value="F:fatty acid synthase activity"/>
    <property type="evidence" value="ECO:0007669"/>
    <property type="project" value="TreeGrafter"/>
</dbReference>
<feature type="region of interest" description="Disordered" evidence="8">
    <location>
        <begin position="3079"/>
        <end position="3114"/>
    </location>
</feature>
<dbReference type="Pfam" id="PF08659">
    <property type="entry name" value="KR"/>
    <property type="match status" value="1"/>
</dbReference>
<dbReference type="GO" id="GO:0071770">
    <property type="term" value="P:DIM/DIP cell wall layer assembly"/>
    <property type="evidence" value="ECO:0007669"/>
    <property type="project" value="TreeGrafter"/>
</dbReference>
<protein>
    <submittedName>
        <fullName evidence="12">SA1_PKSC</fullName>
    </submittedName>
</protein>
<keyword evidence="5" id="KW-0511">Multifunctional enzyme</keyword>
<keyword evidence="6" id="KW-0012">Acyltransferase</keyword>
<dbReference type="Pfam" id="PF00107">
    <property type="entry name" value="ADH_zinc_N"/>
    <property type="match status" value="1"/>
</dbReference>
<dbReference type="InterPro" id="IPR013149">
    <property type="entry name" value="ADH-like_C"/>
</dbReference>
<dbReference type="GO" id="GO:0031177">
    <property type="term" value="F:phosphopantetheine binding"/>
    <property type="evidence" value="ECO:0007669"/>
    <property type="project" value="InterPro"/>
</dbReference>
<dbReference type="GO" id="GO:0005886">
    <property type="term" value="C:plasma membrane"/>
    <property type="evidence" value="ECO:0007669"/>
    <property type="project" value="TreeGrafter"/>
</dbReference>
<dbReference type="InterPro" id="IPR018201">
    <property type="entry name" value="Ketoacyl_synth_AS"/>
</dbReference>
<dbReference type="InterPro" id="IPR020806">
    <property type="entry name" value="PKS_PP-bd"/>
</dbReference>
<organism evidence="12">
    <name type="scientific">uncultured bacterial symbiont of Discodermia dissoluta</name>
    <dbReference type="NCBI Taxonomy" id="323654"/>
    <lineage>
        <taxon>Bacteria</taxon>
        <taxon>environmental samples</taxon>
    </lineage>
</organism>
<evidence type="ECO:0000256" key="1">
    <source>
        <dbReference type="ARBA" id="ARBA00022450"/>
    </source>
</evidence>
<keyword evidence="4" id="KW-0521">NADP</keyword>
<feature type="region of interest" description="C-terminal hotdog fold" evidence="7">
    <location>
        <begin position="1142"/>
        <end position="1308"/>
    </location>
</feature>
<dbReference type="Pfam" id="PF00698">
    <property type="entry name" value="Acyl_transf_1"/>
    <property type="match status" value="2"/>
</dbReference>
<dbReference type="InterPro" id="IPR036736">
    <property type="entry name" value="ACP-like_sf"/>
</dbReference>
<dbReference type="PROSITE" id="PS52019">
    <property type="entry name" value="PKS_MFAS_DH"/>
    <property type="match status" value="1"/>
</dbReference>
<dbReference type="FunFam" id="3.40.47.10:FF:000019">
    <property type="entry name" value="Polyketide synthase type I"/>
    <property type="match status" value="2"/>
</dbReference>
<dbReference type="Pfam" id="PF16197">
    <property type="entry name" value="KAsynt_C_assoc"/>
    <property type="match status" value="1"/>
</dbReference>
<evidence type="ECO:0000256" key="3">
    <source>
        <dbReference type="ARBA" id="ARBA00022679"/>
    </source>
</evidence>
<dbReference type="Pfam" id="PF00550">
    <property type="entry name" value="PP-binding"/>
    <property type="match status" value="1"/>
</dbReference>
<dbReference type="SUPFAM" id="SSF51735">
    <property type="entry name" value="NAD(P)-binding Rossmann-fold domains"/>
    <property type="match status" value="3"/>
</dbReference>
<dbReference type="Gene3D" id="3.40.366.10">
    <property type="entry name" value="Malonyl-Coenzyme A Acyl Carrier Protein, domain 2"/>
    <property type="match status" value="2"/>
</dbReference>
<dbReference type="PROSITE" id="PS01162">
    <property type="entry name" value="QOR_ZETA_CRYSTAL"/>
    <property type="match status" value="1"/>
</dbReference>
<dbReference type="Pfam" id="PF08242">
    <property type="entry name" value="Methyltransf_12"/>
    <property type="match status" value="1"/>
</dbReference>
<feature type="domain" description="PKS/mFAS DH" evidence="11">
    <location>
        <begin position="997"/>
        <end position="1308"/>
    </location>
</feature>
<evidence type="ECO:0000256" key="8">
    <source>
        <dbReference type="SAM" id="MobiDB-lite"/>
    </source>
</evidence>
<evidence type="ECO:0000256" key="7">
    <source>
        <dbReference type="PROSITE-ProRule" id="PRU01363"/>
    </source>
</evidence>
<dbReference type="InterPro" id="IPR050091">
    <property type="entry name" value="PKS_NRPS_Biosynth_Enz"/>
</dbReference>
<dbReference type="Gene3D" id="3.40.50.150">
    <property type="entry name" value="Vaccinia Virus protein VP39"/>
    <property type="match status" value="1"/>
</dbReference>
<dbReference type="InterPro" id="IPR001227">
    <property type="entry name" value="Ac_transferase_dom_sf"/>
</dbReference>
<dbReference type="Gene3D" id="3.30.70.3290">
    <property type="match status" value="2"/>
</dbReference>